<dbReference type="InterPro" id="IPR029058">
    <property type="entry name" value="AB_hydrolase_fold"/>
</dbReference>
<evidence type="ECO:0000313" key="3">
    <source>
        <dbReference type="EMBL" id="GCE14881.1"/>
    </source>
</evidence>
<gene>
    <name evidence="3" type="ORF">KTT_47400</name>
</gene>
<dbReference type="InterPro" id="IPR012223">
    <property type="entry name" value="TEII"/>
</dbReference>
<dbReference type="RefSeq" id="WP_126582409.1">
    <property type="nucleotide sequence ID" value="NZ_BIFR01000002.1"/>
</dbReference>
<dbReference type="OrthoDB" id="2213423at2"/>
<dbReference type="GO" id="GO:0008610">
    <property type="term" value="P:lipid biosynthetic process"/>
    <property type="evidence" value="ECO:0007669"/>
    <property type="project" value="TreeGrafter"/>
</dbReference>
<dbReference type="EMBL" id="BIFR01000002">
    <property type="protein sequence ID" value="GCE14881.1"/>
    <property type="molecule type" value="Genomic_DNA"/>
</dbReference>
<dbReference type="Gene3D" id="3.40.50.1820">
    <property type="entry name" value="alpha/beta hydrolase"/>
    <property type="match status" value="1"/>
</dbReference>
<dbReference type="PANTHER" id="PTHR11487:SF0">
    <property type="entry name" value="S-ACYL FATTY ACID SYNTHASE THIOESTERASE, MEDIUM CHAIN"/>
    <property type="match status" value="1"/>
</dbReference>
<dbReference type="Pfam" id="PF00975">
    <property type="entry name" value="Thioesterase"/>
    <property type="match status" value="1"/>
</dbReference>
<reference evidence="4" key="1">
    <citation type="submission" date="2018-12" db="EMBL/GenBank/DDBJ databases">
        <title>Tengunoibacter tsumagoiensis gen. nov., sp. nov., Dictyobacter kobayashii sp. nov., D. alpinus sp. nov., and D. joshuensis sp. nov. and description of Dictyobacteraceae fam. nov. within the order Ktedonobacterales isolated from Tengu-no-mugimeshi.</title>
        <authorList>
            <person name="Wang C.M."/>
            <person name="Zheng Y."/>
            <person name="Sakai Y."/>
            <person name="Toyoda A."/>
            <person name="Minakuchi Y."/>
            <person name="Abe K."/>
            <person name="Yokota A."/>
            <person name="Yabe S."/>
        </authorList>
    </citation>
    <scope>NUCLEOTIDE SEQUENCE [LARGE SCALE GENOMIC DNA]</scope>
    <source>
        <strain evidence="4">Uno3</strain>
    </source>
</reference>
<evidence type="ECO:0000313" key="4">
    <source>
        <dbReference type="Proteomes" id="UP000287352"/>
    </source>
</evidence>
<dbReference type="SUPFAM" id="SSF53474">
    <property type="entry name" value="alpha/beta-Hydrolases"/>
    <property type="match status" value="1"/>
</dbReference>
<dbReference type="InterPro" id="IPR001031">
    <property type="entry name" value="Thioesterase"/>
</dbReference>
<organism evidence="3 4">
    <name type="scientific">Tengunoibacter tsumagoiensis</name>
    <dbReference type="NCBI Taxonomy" id="2014871"/>
    <lineage>
        <taxon>Bacteria</taxon>
        <taxon>Bacillati</taxon>
        <taxon>Chloroflexota</taxon>
        <taxon>Ktedonobacteria</taxon>
        <taxon>Ktedonobacterales</taxon>
        <taxon>Dictyobacteraceae</taxon>
        <taxon>Tengunoibacter</taxon>
    </lineage>
</organism>
<feature type="domain" description="Thioesterase" evidence="2">
    <location>
        <begin position="23"/>
        <end position="242"/>
    </location>
</feature>
<accession>A0A402A7A5</accession>
<evidence type="ECO:0000259" key="2">
    <source>
        <dbReference type="Pfam" id="PF00975"/>
    </source>
</evidence>
<comment type="caution">
    <text evidence="3">The sequence shown here is derived from an EMBL/GenBank/DDBJ whole genome shotgun (WGS) entry which is preliminary data.</text>
</comment>
<evidence type="ECO:0000256" key="1">
    <source>
        <dbReference type="ARBA" id="ARBA00007169"/>
    </source>
</evidence>
<name>A0A402A7A5_9CHLR</name>
<keyword evidence="4" id="KW-1185">Reference proteome</keyword>
<protein>
    <recommendedName>
        <fullName evidence="2">Thioesterase domain-containing protein</fullName>
    </recommendedName>
</protein>
<dbReference type="Proteomes" id="UP000287352">
    <property type="component" value="Unassembled WGS sequence"/>
</dbReference>
<proteinExistence type="inferred from homology"/>
<dbReference type="AlphaFoldDB" id="A0A402A7A5"/>
<dbReference type="PANTHER" id="PTHR11487">
    <property type="entry name" value="THIOESTERASE"/>
    <property type="match status" value="1"/>
</dbReference>
<sequence>MTAASSLSPWFQFARPDSQARLRLFCFSYAGGGASVFRKWADQLPPEIELYPIQLPGRESRFGEAPFTQIAPLIQALSQAIRPYLNRPYVFFGHSMGALVSFELARDLRRQRLPLPLHLLVSARRAPHVPDRYPPIHNLPDAEFIDEIQRLEGTPEEVLRNTDLIQLLFPVLRADFSVCETYTYTRDIPLSCPITAFGGLQDHEISEEEVAAWRKQTTGFFRLHMLEGGHFYLHSDRELLIQLIVQSLRPLLGSLSRQFL</sequence>
<comment type="similarity">
    <text evidence="1">Belongs to the thioesterase family.</text>
</comment>